<evidence type="ECO:0000259" key="2">
    <source>
        <dbReference type="Pfam" id="PF07510"/>
    </source>
</evidence>
<keyword evidence="1" id="KW-0472">Membrane</keyword>
<proteinExistence type="predicted"/>
<evidence type="ECO:0000256" key="1">
    <source>
        <dbReference type="SAM" id="Phobius"/>
    </source>
</evidence>
<name>A0A0F4L1Z7_9BIFI</name>
<dbReference type="InterPro" id="IPR011089">
    <property type="entry name" value="GmrSD_C"/>
</dbReference>
<accession>A0A0F4L1Z7</accession>
<sequence length="265" mass="29505">MTGPRRRRYRYRGRSRYGSVWRNPAPARFRRESLTERVLILLVVAVVLGITIGLILPRVNGGVGRLTGRYTATGDAAQTLQSLTVDDHARPGRQYRREAFGFKETDEDGNGCNVREDVLTRDLTDLRTTTPGGCKVASGRLQDPYTGRTIEFVRGPKTSSAVQIDHVVALENAWRSGASKWDTARRYRFGNDPFNLLAVDGPANQAKGSASADYWLPENKDYQCSYVARQIAVKDKYSLSVTSSEKQAMLAVLHTCPGQPLPQDR</sequence>
<keyword evidence="1" id="KW-1133">Transmembrane helix</keyword>
<dbReference type="PANTHER" id="PTHR24094:SF15">
    <property type="entry name" value="AMP-DEPENDENT SYNTHETASE_LIGASE DOMAIN-CONTAINING PROTEIN-RELATED"/>
    <property type="match status" value="1"/>
</dbReference>
<evidence type="ECO:0000313" key="4">
    <source>
        <dbReference type="Proteomes" id="UP000033567"/>
    </source>
</evidence>
<dbReference type="AlphaFoldDB" id="A0A0F4L1Z7"/>
<keyword evidence="1" id="KW-0812">Transmembrane</keyword>
<dbReference type="RefSeq" id="WP_231578797.1">
    <property type="nucleotide sequence ID" value="NZ_KQ033885.1"/>
</dbReference>
<protein>
    <recommendedName>
        <fullName evidence="2">GmrSD restriction endonucleases C-terminal domain-containing protein</fullName>
    </recommendedName>
</protein>
<feature type="domain" description="GmrSD restriction endonucleases C-terminal" evidence="2">
    <location>
        <begin position="115"/>
        <end position="251"/>
    </location>
</feature>
<dbReference type="PATRIC" id="fig|1684.5.peg.361"/>
<dbReference type="PANTHER" id="PTHR24094">
    <property type="entry name" value="SECRETED PROTEIN"/>
    <property type="match status" value="1"/>
</dbReference>
<dbReference type="Pfam" id="PF07510">
    <property type="entry name" value="GmrSD_C"/>
    <property type="match status" value="1"/>
</dbReference>
<dbReference type="EMBL" id="JWMF01000003">
    <property type="protein sequence ID" value="KJY52253.1"/>
    <property type="molecule type" value="Genomic_DNA"/>
</dbReference>
<keyword evidence="4" id="KW-1185">Reference proteome</keyword>
<reference evidence="3 4" key="1">
    <citation type="submission" date="2014-12" db="EMBL/GenBank/DDBJ databases">
        <title>Comparative genomics of the lactic acid bacteria isolated from the honey bee gut.</title>
        <authorList>
            <person name="Ellegaard K.M."/>
            <person name="Tamarit D."/>
            <person name="Javelind E."/>
            <person name="Olofsson T."/>
            <person name="Andersson S.G."/>
            <person name="Vasquez A."/>
        </authorList>
    </citation>
    <scope>NUCLEOTIDE SEQUENCE [LARGE SCALE GENOMIC DNA]</scope>
    <source>
        <strain evidence="3 4">Bin7</strain>
    </source>
</reference>
<evidence type="ECO:0000313" key="3">
    <source>
        <dbReference type="EMBL" id="KJY52253.1"/>
    </source>
</evidence>
<dbReference type="Proteomes" id="UP000033567">
    <property type="component" value="Unassembled WGS sequence"/>
</dbReference>
<comment type="caution">
    <text evidence="3">The sequence shown here is derived from an EMBL/GenBank/DDBJ whole genome shotgun (WGS) entry which is preliminary data.</text>
</comment>
<gene>
    <name evidence="3" type="ORF">JF70_03430</name>
</gene>
<feature type="transmembrane region" description="Helical" evidence="1">
    <location>
        <begin position="38"/>
        <end position="56"/>
    </location>
</feature>
<organism evidence="3 4">
    <name type="scientific">Bifidobacterium mellis</name>
    <dbReference type="NCBI Taxonomy" id="1293823"/>
    <lineage>
        <taxon>Bacteria</taxon>
        <taxon>Bacillati</taxon>
        <taxon>Actinomycetota</taxon>
        <taxon>Actinomycetes</taxon>
        <taxon>Bifidobacteriales</taxon>
        <taxon>Bifidobacteriaceae</taxon>
        <taxon>Bifidobacterium</taxon>
    </lineage>
</organism>